<evidence type="ECO:0000256" key="2">
    <source>
        <dbReference type="RuleBase" id="RU000411"/>
    </source>
</evidence>
<dbReference type="Gene3D" id="3.30.497.10">
    <property type="entry name" value="Antithrombin, subunit I, domain 2"/>
    <property type="match status" value="1"/>
</dbReference>
<proteinExistence type="inferred from homology"/>
<dbReference type="InterPro" id="IPR042185">
    <property type="entry name" value="Serpin_sf_2"/>
</dbReference>
<gene>
    <name evidence="4" type="ORF">RFH988_LOCUS22432</name>
</gene>
<dbReference type="AlphaFoldDB" id="A0A814TJJ2"/>
<dbReference type="EMBL" id="CAJNOO010001490">
    <property type="protein sequence ID" value="CAF1160955.1"/>
    <property type="molecule type" value="Genomic_DNA"/>
</dbReference>
<name>A0A814TJJ2_9BILA</name>
<dbReference type="SMART" id="SM00093">
    <property type="entry name" value="SERPIN"/>
    <property type="match status" value="1"/>
</dbReference>
<dbReference type="PROSITE" id="PS00284">
    <property type="entry name" value="SERPIN"/>
    <property type="match status" value="1"/>
</dbReference>
<dbReference type="InterPro" id="IPR023796">
    <property type="entry name" value="Serpin_dom"/>
</dbReference>
<reference evidence="4" key="1">
    <citation type="submission" date="2021-02" db="EMBL/GenBank/DDBJ databases">
        <authorList>
            <person name="Nowell W R."/>
        </authorList>
    </citation>
    <scope>NUCLEOTIDE SEQUENCE</scope>
</reference>
<dbReference type="CDD" id="cd00172">
    <property type="entry name" value="serpin"/>
    <property type="match status" value="1"/>
</dbReference>
<dbReference type="PANTHER" id="PTHR11461:SF211">
    <property type="entry name" value="GH10112P-RELATED"/>
    <property type="match status" value="1"/>
</dbReference>
<dbReference type="InterPro" id="IPR023795">
    <property type="entry name" value="Serpin_CS"/>
</dbReference>
<protein>
    <recommendedName>
        <fullName evidence="3">Serpin domain-containing protein</fullName>
    </recommendedName>
</protein>
<dbReference type="Proteomes" id="UP000663882">
    <property type="component" value="Unassembled WGS sequence"/>
</dbReference>
<dbReference type="OrthoDB" id="671595at2759"/>
<sequence length="422" mass="48767">MASLTKGFEHFDSKLFSTINQQNDYQNIFLSSTSIALALSMCTVGARHETLQQMLQVLEVSSEEELIHMVEQIMQMFSYANSSKLSTNQFANDLSLQNRTCSIESNFTPFQLKLVNHLYTQKGYIIREKYLNLIQTSFQSDIKLEDFENESAYVVGKINTWIEEQTNKQICDILSTKDVTSDTRLVLINCIYFKGEWQDKFQQTNTNKNADFYHANGVTSKIELMHKKESYHYIENRDLHVQIAHLPYKSSDPSLKFIFTVVLPYEGIELDKIEQKLMSNLKLKQQVLNIENAPLTELLLYLPKFKLETKYELKDILISLGMKDAFSEQKADFRGIFSKVNDENRIWINKVIHKTFLIVNENGTEATAAGVVMLRRYGSAFNSRSSQIEFKANRPFLFFIHEIQHNVVLFSGKFVSPSAPNN</sequence>
<comment type="caution">
    <text evidence="4">The sequence shown here is derived from an EMBL/GenBank/DDBJ whole genome shotgun (WGS) entry which is preliminary data.</text>
</comment>
<comment type="similarity">
    <text evidence="1 2">Belongs to the serpin family.</text>
</comment>
<evidence type="ECO:0000313" key="4">
    <source>
        <dbReference type="EMBL" id="CAF1160955.1"/>
    </source>
</evidence>
<dbReference type="GO" id="GO:0004867">
    <property type="term" value="F:serine-type endopeptidase inhibitor activity"/>
    <property type="evidence" value="ECO:0007669"/>
    <property type="project" value="InterPro"/>
</dbReference>
<evidence type="ECO:0000256" key="1">
    <source>
        <dbReference type="ARBA" id="ARBA00009500"/>
    </source>
</evidence>
<dbReference type="GO" id="GO:0005615">
    <property type="term" value="C:extracellular space"/>
    <property type="evidence" value="ECO:0007669"/>
    <property type="project" value="InterPro"/>
</dbReference>
<dbReference type="SUPFAM" id="SSF56574">
    <property type="entry name" value="Serpins"/>
    <property type="match status" value="1"/>
</dbReference>
<accession>A0A814TJJ2</accession>
<dbReference type="InterPro" id="IPR042178">
    <property type="entry name" value="Serpin_sf_1"/>
</dbReference>
<dbReference type="PANTHER" id="PTHR11461">
    <property type="entry name" value="SERINE PROTEASE INHIBITOR, SERPIN"/>
    <property type="match status" value="1"/>
</dbReference>
<dbReference type="InterPro" id="IPR000215">
    <property type="entry name" value="Serpin_fam"/>
</dbReference>
<evidence type="ECO:0000259" key="3">
    <source>
        <dbReference type="SMART" id="SM00093"/>
    </source>
</evidence>
<dbReference type="Pfam" id="PF00079">
    <property type="entry name" value="Serpin"/>
    <property type="match status" value="1"/>
</dbReference>
<evidence type="ECO:0000313" key="5">
    <source>
        <dbReference type="Proteomes" id="UP000663882"/>
    </source>
</evidence>
<organism evidence="4 5">
    <name type="scientific">Rotaria sordida</name>
    <dbReference type="NCBI Taxonomy" id="392033"/>
    <lineage>
        <taxon>Eukaryota</taxon>
        <taxon>Metazoa</taxon>
        <taxon>Spiralia</taxon>
        <taxon>Gnathifera</taxon>
        <taxon>Rotifera</taxon>
        <taxon>Eurotatoria</taxon>
        <taxon>Bdelloidea</taxon>
        <taxon>Philodinida</taxon>
        <taxon>Philodinidae</taxon>
        <taxon>Rotaria</taxon>
    </lineage>
</organism>
<dbReference type="InterPro" id="IPR036186">
    <property type="entry name" value="Serpin_sf"/>
</dbReference>
<feature type="domain" description="Serpin" evidence="3">
    <location>
        <begin position="13"/>
        <end position="417"/>
    </location>
</feature>
<dbReference type="Gene3D" id="2.30.39.10">
    <property type="entry name" value="Alpha-1-antitrypsin, domain 1"/>
    <property type="match status" value="1"/>
</dbReference>